<dbReference type="CDD" id="cd18791">
    <property type="entry name" value="SF2_C_RHA"/>
    <property type="match status" value="1"/>
</dbReference>
<evidence type="ECO:0000256" key="14">
    <source>
        <dbReference type="SAM" id="MobiDB-lite"/>
    </source>
</evidence>
<dbReference type="SUPFAM" id="SSF57850">
    <property type="entry name" value="RING/U-box"/>
    <property type="match status" value="2"/>
</dbReference>
<dbReference type="Pfam" id="PF01485">
    <property type="entry name" value="IBR"/>
    <property type="match status" value="1"/>
</dbReference>
<evidence type="ECO:0000259" key="16">
    <source>
        <dbReference type="PROSITE" id="PS51192"/>
    </source>
</evidence>
<sequence length="1738" mass="195666">MTGLHPPFPGPGFRRRTTPAPGRAMPPSGTSRSYHGPSPFPHNQFLQPGTNSGPPPPSFSIFLRPSSQWPHLRDHRDPRSEIQALVDKCDPPPVEFLPYRPGRAIATLVYRQWTHARDALLLFWSTRLNGEHALSLELVSPLLLPSDKQELNESLKALFLEKINGLLAGEQLRGWQKKLDSVLDDLAKVRKLLKRPNRLGAQAELSERERGLVAERELITKRIREFKAAMNCIRAHLEGKPEELTEAFVPTFKFATGDFIWNRIHHLILRECKRLDDGLPIYAHRQEILKSIYLEQIMVLIGETGSGKSTQLAQFIADAGMAKKSIVCTQPRKIAAISLTQRVREESSSCYEDNSVICYPTFSSSQSFCSNVVYMTDHCLLQHYMSDNKLSGISCIIIDEAHERSLNTDLLLARLKFLLAERDCLRLIIMSATADAKQLSDYFYECKIMHVVGRNYPVEIRYAPILQEGSSPSSTVPLYVSEAVRMAKEVHRMHREGTILAFLTSQAEVEWACKNFLAPSAVALPLHGKLTHEEQQKVFQSFSGIRKVIFATNLAETSLTIPGVKYAIDSGMVKESKFEATTGMNILRVCTISKSSANQRAGRAGRTEPGVCYRLYSSHDFESMDNTQEPEIRRVHLGIAVLRILAFGTKKLQEFEFIDAPSDRAIDMAIRNLVQLGAVIINNDSYDLTSHGRCLLKLGIEPRLGKLIYSCLDHNLGIEGVVLAAVMANSSSIFCRVGSDVERLKADSLKVQFCHQSGDLFTLLSVYKNWEAARKERNSWCWENSINAKTMRRCHETVKELKDCLWRELGIDIPSLWRWDPHRPNQTDKDLKKVILSCLAENVAMYSGHERLGYEVAITGQQIQLHPSCSLLVFGEKPSWVVFSEILSVSSTFLVCVTAFDFECLSTLCPPPLFDSVEMECRRLQRRSITGFGGCLLRKFCGKFNSNLHSLVSRIRAECSDDRASIEVDVDQNEVLLFASSKDLERVCTLVNDCLEYERKLLQNECIENPLYHGPGSVPVALLGAGAVIKHIELEKNFLSVDVYHPAANSIEDKELLMFLEESVGGSICSIHKFSGSRLDEEGKECWGRLTFTTPEAARQAVELSNVKLSGAELKLLPSRSAFGSDTKAPSHGVKVKICWPRRPSKGVAFVAVKPIDVVTVLCHFSDLVMGGQRVYCDAINFRDFNIAIKAIPKELSEPEILDVLANATNIRILDCFLRRGQPVGNPSCTACEEALLREISPLMPRLNSVEVIDPEDKDAYMKAFITFDARLHLEAAAALESLRGKVLPGFLPWQKIQIQQQFHSTLSCPAYVYYVIKEELDLILYSFNNRKGASYSYERTHTGGFRVKISANATRTVAELRRPIEALMQGKIIDHADVTPSILQILFSREGVALMKSVQRDTRTYILFDRYRRTIKMFGPSNKVAEAEERLVRSLLELHECKQLEIHLRRRFLPSDLMKELVTLYGPDLRGLKEMVPGAEFTLNARRHIISIQGEKDAKQKVEEIISEIVARRQDDLKGRDNEASMTSTDCPICLCTVEDGHRLEGCSHLFCRSCLVEQCESAIKDLDILPICCAHEGCNAPVLITDLKTLLPTERLEELFRASLGKFVATSGGLLRFCPSPDCPSIYRVGTLREPFICGACFVETCTSCHLEYHPSVPCERYKQFKEDPDLSLKDWCQGKEYVKVCPVCGYTIEKVDGCNHMECRCGRHICWVCLKFFSTSDLCYEHLRSVHAAIN</sequence>
<dbReference type="SMART" id="SM00647">
    <property type="entry name" value="IBR"/>
    <property type="match status" value="2"/>
</dbReference>
<dbReference type="Pfam" id="PF00270">
    <property type="entry name" value="DEAD"/>
    <property type="match status" value="1"/>
</dbReference>
<evidence type="ECO:0000313" key="21">
    <source>
        <dbReference type="Proteomes" id="UP000515151"/>
    </source>
</evidence>
<evidence type="ECO:0000256" key="7">
    <source>
        <dbReference type="ARBA" id="ARBA00022786"/>
    </source>
</evidence>
<evidence type="ECO:0000256" key="12">
    <source>
        <dbReference type="ARBA" id="ARBA00047984"/>
    </source>
</evidence>
<dbReference type="Gene3D" id="1.20.120.1750">
    <property type="match status" value="1"/>
</dbReference>
<evidence type="ECO:0000313" key="22">
    <source>
        <dbReference type="RefSeq" id="XP_031385577.1"/>
    </source>
</evidence>
<dbReference type="PROSITE" id="PS51192">
    <property type="entry name" value="HELICASE_ATP_BIND_1"/>
    <property type="match status" value="1"/>
</dbReference>
<dbReference type="RefSeq" id="XP_031385577.1">
    <property type="nucleotide sequence ID" value="XM_031529717.1"/>
</dbReference>
<keyword evidence="10" id="KW-0862">Zinc</keyword>
<evidence type="ECO:0000256" key="11">
    <source>
        <dbReference type="ARBA" id="ARBA00022840"/>
    </source>
</evidence>
<dbReference type="GO" id="GO:0003723">
    <property type="term" value="F:RNA binding"/>
    <property type="evidence" value="ECO:0007669"/>
    <property type="project" value="TreeGrafter"/>
</dbReference>
<dbReference type="GeneID" id="116199385"/>
<dbReference type="InterPro" id="IPR014001">
    <property type="entry name" value="Helicase_ATP-bd"/>
</dbReference>
<evidence type="ECO:0000256" key="8">
    <source>
        <dbReference type="ARBA" id="ARBA00022801"/>
    </source>
</evidence>
<dbReference type="Pfam" id="PF07717">
    <property type="entry name" value="OB_NTP_bind"/>
    <property type="match status" value="1"/>
</dbReference>
<dbReference type="InterPro" id="IPR056246">
    <property type="entry name" value="KH_DEAH11/12_1st"/>
</dbReference>
<evidence type="ECO:0000256" key="5">
    <source>
        <dbReference type="ARBA" id="ARBA00022741"/>
    </source>
</evidence>
<dbReference type="InterPro" id="IPR027417">
    <property type="entry name" value="P-loop_NTPase"/>
</dbReference>
<dbReference type="CDD" id="cd22585">
    <property type="entry name" value="Rcat_RBR_DEAH12-like"/>
    <property type="match status" value="1"/>
</dbReference>
<dbReference type="FunFam" id="1.20.120.1750:FF:000020">
    <property type="entry name" value="ATP-dependent RNA helicase DEAH12 chloroplastic"/>
    <property type="match status" value="1"/>
</dbReference>
<keyword evidence="9" id="KW-0347">Helicase</keyword>
<keyword evidence="21" id="KW-1185">Reference proteome</keyword>
<proteinExistence type="predicted"/>
<evidence type="ECO:0000259" key="15">
    <source>
        <dbReference type="PROSITE" id="PS50089"/>
    </source>
</evidence>
<keyword evidence="11" id="KW-0067">ATP-binding</keyword>
<dbReference type="EMBL" id="MTKT01004864">
    <property type="protein sequence ID" value="OWM69635.1"/>
    <property type="molecule type" value="Genomic_DNA"/>
</dbReference>
<dbReference type="Proteomes" id="UP000515151">
    <property type="component" value="Chromosome 3"/>
</dbReference>
<evidence type="ECO:0000313" key="20">
    <source>
        <dbReference type="Proteomes" id="UP000197138"/>
    </source>
</evidence>
<dbReference type="InterPro" id="IPR017907">
    <property type="entry name" value="Znf_RING_CS"/>
</dbReference>
<dbReference type="InterPro" id="IPR044066">
    <property type="entry name" value="TRIAD_supradom"/>
</dbReference>
<reference evidence="22" key="4">
    <citation type="submission" date="2025-04" db="UniProtKB">
        <authorList>
            <consortium name="RefSeq"/>
        </authorList>
    </citation>
    <scope>IDENTIFICATION</scope>
    <source>
        <tissue evidence="22">Leaf</tissue>
    </source>
</reference>
<dbReference type="OrthoDB" id="10009520at2759"/>
<name>A0A218WA30_PUNGR</name>
<dbReference type="InterPro" id="IPR001841">
    <property type="entry name" value="Znf_RING"/>
</dbReference>
<evidence type="ECO:0000256" key="3">
    <source>
        <dbReference type="ARBA" id="ARBA00022723"/>
    </source>
</evidence>
<dbReference type="InterPro" id="IPR013083">
    <property type="entry name" value="Znf_RING/FYVE/PHD"/>
</dbReference>
<dbReference type="InterPro" id="IPR007502">
    <property type="entry name" value="Helicase-assoc_dom"/>
</dbReference>
<dbReference type="Pfam" id="PF26200">
    <property type="entry name" value="Rcat_RNF216"/>
    <property type="match status" value="1"/>
</dbReference>
<comment type="catalytic activity">
    <reaction evidence="12">
        <text>ATP + H2O = ADP + phosphate + H(+)</text>
        <dbReference type="Rhea" id="RHEA:13065"/>
        <dbReference type="ChEBI" id="CHEBI:15377"/>
        <dbReference type="ChEBI" id="CHEBI:15378"/>
        <dbReference type="ChEBI" id="CHEBI:30616"/>
        <dbReference type="ChEBI" id="CHEBI:43474"/>
        <dbReference type="ChEBI" id="CHEBI:456216"/>
        <dbReference type="EC" id="3.6.4.13"/>
    </reaction>
</comment>
<keyword evidence="6 13" id="KW-0863">Zinc-finger</keyword>
<keyword evidence="5" id="KW-0547">Nucleotide-binding</keyword>
<dbReference type="InterPro" id="IPR011545">
    <property type="entry name" value="DEAD/DEAH_box_helicase_dom"/>
</dbReference>
<reference evidence="20" key="1">
    <citation type="journal article" date="2017" name="Plant J.">
        <title>The pomegranate (Punica granatum L.) genome and the genomics of punicalagin biosynthesis.</title>
        <authorList>
            <person name="Qin G."/>
            <person name="Xu C."/>
            <person name="Ming R."/>
            <person name="Tang H."/>
            <person name="Guyot R."/>
            <person name="Kramer E.M."/>
            <person name="Hu Y."/>
            <person name="Yi X."/>
            <person name="Qi Y."/>
            <person name="Xu X."/>
            <person name="Gao Z."/>
            <person name="Pan H."/>
            <person name="Jian J."/>
            <person name="Tian Y."/>
            <person name="Yue Z."/>
            <person name="Xu Y."/>
        </authorList>
    </citation>
    <scope>NUCLEOTIDE SEQUENCE [LARGE SCALE GENOMIC DNA]</scope>
    <source>
        <strain evidence="20">cv. Dabenzi</strain>
    </source>
</reference>
<organism evidence="19 20">
    <name type="scientific">Punica granatum</name>
    <name type="common">Pomegranate</name>
    <dbReference type="NCBI Taxonomy" id="22663"/>
    <lineage>
        <taxon>Eukaryota</taxon>
        <taxon>Viridiplantae</taxon>
        <taxon>Streptophyta</taxon>
        <taxon>Embryophyta</taxon>
        <taxon>Tracheophyta</taxon>
        <taxon>Spermatophyta</taxon>
        <taxon>Magnoliopsida</taxon>
        <taxon>eudicotyledons</taxon>
        <taxon>Gunneridae</taxon>
        <taxon>Pentapetalae</taxon>
        <taxon>rosids</taxon>
        <taxon>malvids</taxon>
        <taxon>Myrtales</taxon>
        <taxon>Lythraceae</taxon>
        <taxon>Punica</taxon>
    </lineage>
</organism>
<feature type="region of interest" description="Disordered" evidence="14">
    <location>
        <begin position="1"/>
        <end position="60"/>
    </location>
</feature>
<dbReference type="FunFam" id="3.40.50.300:FF:002114">
    <property type="entry name" value="ATP-dependent RNA helicase DEAH12 chloroplastic"/>
    <property type="match status" value="1"/>
</dbReference>
<dbReference type="GO" id="GO:0005524">
    <property type="term" value="F:ATP binding"/>
    <property type="evidence" value="ECO:0007669"/>
    <property type="project" value="UniProtKB-KW"/>
</dbReference>
<dbReference type="GO" id="GO:0008270">
    <property type="term" value="F:zinc ion binding"/>
    <property type="evidence" value="ECO:0007669"/>
    <property type="project" value="UniProtKB-KW"/>
</dbReference>
<keyword evidence="7" id="KW-0833">Ubl conjugation pathway</keyword>
<dbReference type="InterPro" id="IPR056244">
    <property type="entry name" value="RRM_DEAH11/12"/>
</dbReference>
<dbReference type="SUPFAM" id="SSF52540">
    <property type="entry name" value="P-loop containing nucleoside triphosphate hydrolases"/>
    <property type="match status" value="1"/>
</dbReference>
<reference evidence="21" key="3">
    <citation type="journal article" date="2020" name="Plant Biotechnol. J.">
        <title>The pomegranate (Punica granatum L.) draft genome dissects genetic divergence between soft- and hard-seeded cultivars.</title>
        <authorList>
            <person name="Luo X."/>
            <person name="Li H."/>
            <person name="Wu Z."/>
            <person name="Yao W."/>
            <person name="Zhao P."/>
            <person name="Cao D."/>
            <person name="Yu H."/>
            <person name="Li K."/>
            <person name="Poudel K."/>
            <person name="Zhao D."/>
            <person name="Zhang F."/>
            <person name="Xia X."/>
            <person name="Chen L."/>
            <person name="Wang Q."/>
            <person name="Jing D."/>
            <person name="Cao S."/>
        </authorList>
    </citation>
    <scope>NUCLEOTIDE SEQUENCE [LARGE SCALE GENOMIC DNA]</scope>
</reference>
<dbReference type="InterPro" id="IPR013087">
    <property type="entry name" value="Znf_C2H2_type"/>
</dbReference>
<dbReference type="Pfam" id="PF24637">
    <property type="entry name" value="RRM_DEAH11"/>
    <property type="match status" value="1"/>
</dbReference>
<reference evidence="19" key="2">
    <citation type="submission" date="2017-06" db="EMBL/GenBank/DDBJ databases">
        <title>The pomegranate genome and the genomics of punicalagin biosynthesis.</title>
        <authorList>
            <person name="Xu C."/>
        </authorList>
    </citation>
    <scope>NUCLEOTIDE SEQUENCE [LARGE SCALE GENOMIC DNA]</scope>
    <source>
        <tissue evidence="19">Fresh leaf</tissue>
    </source>
</reference>
<evidence type="ECO:0000256" key="4">
    <source>
        <dbReference type="ARBA" id="ARBA00022737"/>
    </source>
</evidence>
<evidence type="ECO:0000256" key="6">
    <source>
        <dbReference type="ARBA" id="ARBA00022771"/>
    </source>
</evidence>
<evidence type="ECO:0000313" key="19">
    <source>
        <dbReference type="EMBL" id="OWM69635.1"/>
    </source>
</evidence>
<dbReference type="PROSITE" id="PS00690">
    <property type="entry name" value="DEAH_ATP_HELICASE"/>
    <property type="match status" value="1"/>
</dbReference>
<dbReference type="Pfam" id="PF24475">
    <property type="entry name" value="RBD_DEAH11"/>
    <property type="match status" value="1"/>
</dbReference>
<dbReference type="Pfam" id="PF24638">
    <property type="entry name" value="KH_DEAH11_1st"/>
    <property type="match status" value="1"/>
</dbReference>
<dbReference type="PROSITE" id="PS51873">
    <property type="entry name" value="TRIAD"/>
    <property type="match status" value="1"/>
</dbReference>
<dbReference type="Pfam" id="PF24641">
    <property type="entry name" value="KH_DEAH11_2nd"/>
    <property type="match status" value="1"/>
</dbReference>
<feature type="compositionally biased region" description="Pro residues" evidence="14">
    <location>
        <begin position="1"/>
        <end position="10"/>
    </location>
</feature>
<dbReference type="CDD" id="cd20335">
    <property type="entry name" value="BRcat_RBR"/>
    <property type="match status" value="1"/>
</dbReference>
<feature type="domain" description="Helicase C-terminal" evidence="17">
    <location>
        <begin position="479"/>
        <end position="653"/>
    </location>
</feature>
<dbReference type="GO" id="GO:0003724">
    <property type="term" value="F:RNA helicase activity"/>
    <property type="evidence" value="ECO:0007669"/>
    <property type="project" value="UniProtKB-EC"/>
</dbReference>
<dbReference type="SMART" id="SM00490">
    <property type="entry name" value="HELICc"/>
    <property type="match status" value="1"/>
</dbReference>
<feature type="domain" description="RING-type" evidence="18">
    <location>
        <begin position="1528"/>
        <end position="1738"/>
    </location>
</feature>
<dbReference type="PROSITE" id="PS00028">
    <property type="entry name" value="ZINC_FINGER_C2H2_1"/>
    <property type="match status" value="1"/>
</dbReference>
<dbReference type="InterPro" id="IPR056247">
    <property type="entry name" value="KH_DEAH11/12_2nd"/>
</dbReference>
<evidence type="ECO:0000256" key="9">
    <source>
        <dbReference type="ARBA" id="ARBA00022806"/>
    </source>
</evidence>
<protein>
    <recommendedName>
        <fullName evidence="1">RNA helicase</fullName>
        <ecNumber evidence="1">3.6.4.13</ecNumber>
    </recommendedName>
</protein>
<dbReference type="InterPro" id="IPR002867">
    <property type="entry name" value="IBR_dom"/>
</dbReference>
<dbReference type="Pfam" id="PF24471">
    <property type="entry name" value="KH_DEAH11"/>
    <property type="match status" value="1"/>
</dbReference>
<feature type="domain" description="RING-type" evidence="15">
    <location>
        <begin position="1532"/>
        <end position="1574"/>
    </location>
</feature>
<feature type="domain" description="Helicase ATP-binding" evidence="16">
    <location>
        <begin position="289"/>
        <end position="452"/>
    </location>
</feature>
<evidence type="ECO:0000256" key="1">
    <source>
        <dbReference type="ARBA" id="ARBA00012552"/>
    </source>
</evidence>
<dbReference type="Pfam" id="PF00271">
    <property type="entry name" value="Helicase_C"/>
    <property type="match status" value="1"/>
</dbReference>
<gene>
    <name evidence="22" type="primary">LOC116199385</name>
    <name evidence="19" type="ORF">CDL15_Pgr014096</name>
</gene>
<dbReference type="Gene3D" id="3.30.40.10">
    <property type="entry name" value="Zinc/RING finger domain, C3HC4 (zinc finger)"/>
    <property type="match status" value="1"/>
</dbReference>
<dbReference type="CDD" id="cd17917">
    <property type="entry name" value="DEXHc_RHA-like"/>
    <property type="match status" value="1"/>
</dbReference>
<dbReference type="Gene3D" id="1.20.120.1080">
    <property type="match status" value="1"/>
</dbReference>
<evidence type="ECO:0000259" key="18">
    <source>
        <dbReference type="PROSITE" id="PS51873"/>
    </source>
</evidence>
<dbReference type="InterPro" id="IPR001650">
    <property type="entry name" value="Helicase_C-like"/>
</dbReference>
<keyword evidence="4" id="KW-0677">Repeat</keyword>
<dbReference type="GO" id="GO:0016740">
    <property type="term" value="F:transferase activity"/>
    <property type="evidence" value="ECO:0007669"/>
    <property type="project" value="UniProtKB-KW"/>
</dbReference>
<dbReference type="InterPro" id="IPR011709">
    <property type="entry name" value="DEAD-box_helicase_OB_fold"/>
</dbReference>
<dbReference type="GO" id="GO:0016787">
    <property type="term" value="F:hydrolase activity"/>
    <property type="evidence" value="ECO:0007669"/>
    <property type="project" value="UniProtKB-KW"/>
</dbReference>
<dbReference type="SMART" id="SM00847">
    <property type="entry name" value="HA2"/>
    <property type="match status" value="1"/>
</dbReference>
<dbReference type="PANTHER" id="PTHR18934:SF81">
    <property type="entry name" value="ATP-DEPENDENT RNA HELICASE DEAH11, CHLOROPLASTIC-RELATED"/>
    <property type="match status" value="1"/>
</dbReference>
<dbReference type="PROSITE" id="PS50089">
    <property type="entry name" value="ZF_RING_2"/>
    <property type="match status" value="1"/>
</dbReference>
<dbReference type="SMART" id="SM00487">
    <property type="entry name" value="DEXDc"/>
    <property type="match status" value="1"/>
</dbReference>
<dbReference type="PROSITE" id="PS51194">
    <property type="entry name" value="HELICASE_CTER"/>
    <property type="match status" value="1"/>
</dbReference>
<dbReference type="EC" id="3.6.4.13" evidence="1"/>
<dbReference type="InterPro" id="IPR002464">
    <property type="entry name" value="DNA/RNA_helicase_DEAH_CS"/>
</dbReference>
<dbReference type="PANTHER" id="PTHR18934">
    <property type="entry name" value="ATP-DEPENDENT RNA HELICASE"/>
    <property type="match status" value="1"/>
</dbReference>
<dbReference type="Gene3D" id="3.40.50.300">
    <property type="entry name" value="P-loop containing nucleotide triphosphate hydrolases"/>
    <property type="match status" value="2"/>
</dbReference>
<dbReference type="InterPro" id="IPR056245">
    <property type="entry name" value="KH_DEAH11/12"/>
</dbReference>
<keyword evidence="3" id="KW-0479">Metal-binding</keyword>
<dbReference type="InterPro" id="IPR056248">
    <property type="entry name" value="RBD_DEAH11/12"/>
</dbReference>
<dbReference type="PROSITE" id="PS00518">
    <property type="entry name" value="ZF_RING_1"/>
    <property type="match status" value="1"/>
</dbReference>
<accession>A0A218WA30</accession>
<keyword evidence="2" id="KW-0808">Transferase</keyword>
<dbReference type="Proteomes" id="UP000197138">
    <property type="component" value="Unassembled WGS sequence"/>
</dbReference>
<evidence type="ECO:0000259" key="17">
    <source>
        <dbReference type="PROSITE" id="PS51194"/>
    </source>
</evidence>
<feature type="compositionally biased region" description="Low complexity" evidence="14">
    <location>
        <begin position="18"/>
        <end position="27"/>
    </location>
</feature>
<dbReference type="FunFam" id="1.20.120.1080:FF:000033">
    <property type="entry name" value="RBR-type E3 ubiquitin transferase"/>
    <property type="match status" value="1"/>
</dbReference>
<evidence type="ECO:0000256" key="2">
    <source>
        <dbReference type="ARBA" id="ARBA00022679"/>
    </source>
</evidence>
<keyword evidence="8" id="KW-0378">Hydrolase</keyword>
<evidence type="ECO:0000256" key="13">
    <source>
        <dbReference type="PROSITE-ProRule" id="PRU00175"/>
    </source>
</evidence>
<evidence type="ECO:0000256" key="10">
    <source>
        <dbReference type="ARBA" id="ARBA00022833"/>
    </source>
</evidence>